<reference evidence="7" key="1">
    <citation type="submission" date="2019-05" db="EMBL/GenBank/DDBJ databases">
        <title>Methanoculleus sp. FWC-SCC1, a methanogenic archaeon isolated from deep marine cold seep.</title>
        <authorList>
            <person name="Chen Y.-W."/>
            <person name="Chen S.-C."/>
            <person name="Teng N.-H."/>
            <person name="Lai M.-C."/>
        </authorList>
    </citation>
    <scope>NUCLEOTIDE SEQUENCE</scope>
    <source>
        <strain evidence="7">FWC-SCC1</strain>
    </source>
</reference>
<evidence type="ECO:0000313" key="8">
    <source>
        <dbReference type="Proteomes" id="UP001168338"/>
    </source>
</evidence>
<evidence type="ECO:0000313" key="7">
    <source>
        <dbReference type="EMBL" id="MDN7023903.1"/>
    </source>
</evidence>
<accession>A0ABT8M7J0</accession>
<evidence type="ECO:0000256" key="1">
    <source>
        <dbReference type="ARBA" id="ARBA00004651"/>
    </source>
</evidence>
<comment type="caution">
    <text evidence="7">The sequence shown here is derived from an EMBL/GenBank/DDBJ whole genome shotgun (WGS) entry which is preliminary data.</text>
</comment>
<feature type="transmembrane region" description="Helical" evidence="6">
    <location>
        <begin position="75"/>
        <end position="92"/>
    </location>
</feature>
<evidence type="ECO:0000256" key="3">
    <source>
        <dbReference type="ARBA" id="ARBA00022692"/>
    </source>
</evidence>
<keyword evidence="3 6" id="KW-0812">Transmembrane</keyword>
<keyword evidence="8" id="KW-1185">Reference proteome</keyword>
<evidence type="ECO:0000256" key="6">
    <source>
        <dbReference type="SAM" id="Phobius"/>
    </source>
</evidence>
<dbReference type="InterPro" id="IPR051611">
    <property type="entry name" value="ECF_transporter_component"/>
</dbReference>
<dbReference type="InterPro" id="IPR003339">
    <property type="entry name" value="ABC/ECF_trnsptr_transmembrane"/>
</dbReference>
<dbReference type="CDD" id="cd16914">
    <property type="entry name" value="EcfT"/>
    <property type="match status" value="1"/>
</dbReference>
<feature type="transmembrane region" description="Helical" evidence="6">
    <location>
        <begin position="250"/>
        <end position="270"/>
    </location>
</feature>
<dbReference type="PANTHER" id="PTHR34857">
    <property type="entry name" value="SLL0384 PROTEIN"/>
    <property type="match status" value="1"/>
</dbReference>
<gene>
    <name evidence="7" type="primary">cbiQ</name>
    <name evidence="7" type="ORF">FGU65_03175</name>
</gene>
<organism evidence="7 8">
    <name type="scientific">Methanoculleus frigidifontis</name>
    <dbReference type="NCBI Taxonomy" id="2584085"/>
    <lineage>
        <taxon>Archaea</taxon>
        <taxon>Methanobacteriati</taxon>
        <taxon>Methanobacteriota</taxon>
        <taxon>Stenosarchaea group</taxon>
        <taxon>Methanomicrobia</taxon>
        <taxon>Methanomicrobiales</taxon>
        <taxon>Methanomicrobiaceae</taxon>
        <taxon>Methanoculleus</taxon>
    </lineage>
</organism>
<dbReference type="PANTHER" id="PTHR34857:SF2">
    <property type="entry name" value="SLL0384 PROTEIN"/>
    <property type="match status" value="1"/>
</dbReference>
<protein>
    <submittedName>
        <fullName evidence="7">Cobalt ECF transporter T component CbiQ</fullName>
    </submittedName>
</protein>
<sequence length="271" mass="31244">MIDDLFSIEKYAYRTSPIHRLDARVKLLLTLAVIIAAVAVPYSPKVIDLAVVFFLFFAALWAVSQLPVQVYAQRLVLILPFGIFLIIFQIFVKNRYYDIFHPIVSLPFGIEIYAESVEFASILFAKFIVCISFIILLSSTTRMQDLVEASGRLGLPKEFTLPLGMMIRYLFVFAEMFLKIRSALETRCFDPLDRRLPYRYRLLQIGYTIGMIFVRSYEQGERTYTSMLCRGYGNDSGMHLRRRPLHLREAAFLACSILFIVTVTIVIYLAP</sequence>
<dbReference type="NCBIfam" id="TIGR02454">
    <property type="entry name" value="ECF_T_CbiQ"/>
    <property type="match status" value="1"/>
</dbReference>
<comment type="subcellular location">
    <subcellularLocation>
        <location evidence="1">Cell membrane</location>
        <topology evidence="1">Multi-pass membrane protein</topology>
    </subcellularLocation>
</comment>
<dbReference type="InterPro" id="IPR012809">
    <property type="entry name" value="ECF_CbiQ"/>
</dbReference>
<feature type="transmembrane region" description="Helical" evidence="6">
    <location>
        <begin position="46"/>
        <end position="63"/>
    </location>
</feature>
<dbReference type="EMBL" id="VCYH01000002">
    <property type="protein sequence ID" value="MDN7023903.1"/>
    <property type="molecule type" value="Genomic_DNA"/>
</dbReference>
<keyword evidence="2" id="KW-1003">Cell membrane</keyword>
<keyword evidence="5 6" id="KW-0472">Membrane</keyword>
<evidence type="ECO:0000256" key="4">
    <source>
        <dbReference type="ARBA" id="ARBA00022989"/>
    </source>
</evidence>
<keyword evidence="4 6" id="KW-1133">Transmembrane helix</keyword>
<dbReference type="Pfam" id="PF02361">
    <property type="entry name" value="CbiQ"/>
    <property type="match status" value="1"/>
</dbReference>
<name>A0ABT8M7J0_9EURY</name>
<dbReference type="RefSeq" id="WP_301662989.1">
    <property type="nucleotide sequence ID" value="NZ_VCYH01000002.1"/>
</dbReference>
<evidence type="ECO:0000256" key="2">
    <source>
        <dbReference type="ARBA" id="ARBA00022475"/>
    </source>
</evidence>
<evidence type="ECO:0000256" key="5">
    <source>
        <dbReference type="ARBA" id="ARBA00023136"/>
    </source>
</evidence>
<feature type="transmembrane region" description="Helical" evidence="6">
    <location>
        <begin position="21"/>
        <end position="40"/>
    </location>
</feature>
<dbReference type="Proteomes" id="UP001168338">
    <property type="component" value="Unassembled WGS sequence"/>
</dbReference>
<proteinExistence type="predicted"/>
<feature type="transmembrane region" description="Helical" evidence="6">
    <location>
        <begin position="112"/>
        <end position="138"/>
    </location>
</feature>